<dbReference type="Gene3D" id="1.25.40.10">
    <property type="entry name" value="Tetratricopeptide repeat domain"/>
    <property type="match status" value="1"/>
</dbReference>
<dbReference type="AlphaFoldDB" id="A0AAD5UBU4"/>
<protein>
    <submittedName>
        <fullName evidence="1">Uncharacterized protein</fullName>
    </submittedName>
</protein>
<comment type="caution">
    <text evidence="1">The sequence shown here is derived from an EMBL/GenBank/DDBJ whole genome shotgun (WGS) entry which is preliminary data.</text>
</comment>
<dbReference type="Proteomes" id="UP001210925">
    <property type="component" value="Unassembled WGS sequence"/>
</dbReference>
<evidence type="ECO:0000313" key="1">
    <source>
        <dbReference type="EMBL" id="KAJ3253015.1"/>
    </source>
</evidence>
<reference evidence="1" key="1">
    <citation type="submission" date="2020-05" db="EMBL/GenBank/DDBJ databases">
        <title>Phylogenomic resolution of chytrid fungi.</title>
        <authorList>
            <person name="Stajich J.E."/>
            <person name="Amses K."/>
            <person name="Simmons R."/>
            <person name="Seto K."/>
            <person name="Myers J."/>
            <person name="Bonds A."/>
            <person name="Quandt C.A."/>
            <person name="Barry K."/>
            <person name="Liu P."/>
            <person name="Grigoriev I."/>
            <person name="Longcore J.E."/>
            <person name="James T.Y."/>
        </authorList>
    </citation>
    <scope>NUCLEOTIDE SEQUENCE</scope>
    <source>
        <strain evidence="1">PLAUS21</strain>
    </source>
</reference>
<dbReference type="EMBL" id="JADGKB010000122">
    <property type="protein sequence ID" value="KAJ3253015.1"/>
    <property type="molecule type" value="Genomic_DNA"/>
</dbReference>
<keyword evidence="2" id="KW-1185">Reference proteome</keyword>
<dbReference type="InterPro" id="IPR011990">
    <property type="entry name" value="TPR-like_helical_dom_sf"/>
</dbReference>
<proteinExistence type="predicted"/>
<accession>A0AAD5UBU4</accession>
<name>A0AAD5UBU4_9FUNG</name>
<organism evidence="1 2">
    <name type="scientific">Boothiomyces macroporosus</name>
    <dbReference type="NCBI Taxonomy" id="261099"/>
    <lineage>
        <taxon>Eukaryota</taxon>
        <taxon>Fungi</taxon>
        <taxon>Fungi incertae sedis</taxon>
        <taxon>Chytridiomycota</taxon>
        <taxon>Chytridiomycota incertae sedis</taxon>
        <taxon>Chytridiomycetes</taxon>
        <taxon>Rhizophydiales</taxon>
        <taxon>Terramycetaceae</taxon>
        <taxon>Boothiomyces</taxon>
    </lineage>
</organism>
<sequence length="598" mass="70049">MELLRMKKWRIDDAIFPHLEALFANGYKNNELVCYLLMKNHVDDAFEYFMKINNENTNYSNPVEDTTNYELITNQNLISKMLYILSSKRKTKQALTLVREILPQIRYPKALMIPLKQTRLSIQPDSLLQKNIVYTLEKAKLRKIVESLGYSFPKRNVAQYNSALVESLKRNDHLNAKAVLDEMLHNNIKIDLKMYCTILSFRLEYGSLKDGKSVYQHVLLNGLTPDIRFFNVWLEREILDSIITNTNCDSTADTRNLKSKVKELLPDSLNLLKKKQEQITHLINNVTEPDSKTYSLLLYTNQEHLVANVKDCDYYSNVIPALLDIDYQRAKSEFLEGIKHEKLNRFITNSMLQKTADLSEKSFLLYTMYKHEYAFPKPLLATVLEKLIDNHIYWCIVLIPQLDYWKDGNRLFAKVVYQIPKVNFYDSGLDAKEAIGKLVDILYYNKSDTIPLEMAFPYLVHIVRDLCKAHHKNKFPSLPPAKRLVFKKEKLQPLPPSEELQKITKEPIKTVTTVIGELFKDVDELVFGIGDGTVWWDDLKKTQKQLLREVVKQEWSNGYLSRPFVNKMVHNINGFESEKDWFKREERIIEYIQLAKRV</sequence>
<evidence type="ECO:0000313" key="2">
    <source>
        <dbReference type="Proteomes" id="UP001210925"/>
    </source>
</evidence>
<gene>
    <name evidence="1" type="ORF">HK103_001025</name>
</gene>